<dbReference type="GO" id="GO:0006508">
    <property type="term" value="P:proteolysis"/>
    <property type="evidence" value="ECO:0007669"/>
    <property type="project" value="UniProtKB-KW"/>
</dbReference>
<dbReference type="eggNOG" id="COG0024">
    <property type="taxonomic scope" value="Bacteria"/>
</dbReference>
<dbReference type="CDD" id="cd01086">
    <property type="entry name" value="MetAP1"/>
    <property type="match status" value="1"/>
</dbReference>
<keyword evidence="5 6" id="KW-0378">Hydrolase</keyword>
<comment type="catalytic activity">
    <reaction evidence="6 7">
        <text>Release of N-terminal amino acids, preferentially methionine, from peptides and arylamides.</text>
        <dbReference type="EC" id="3.4.11.18"/>
    </reaction>
</comment>
<dbReference type="PANTHER" id="PTHR43330:SF27">
    <property type="entry name" value="METHIONINE AMINOPEPTIDASE"/>
    <property type="match status" value="1"/>
</dbReference>
<feature type="binding site" evidence="6">
    <location>
        <position position="234"/>
    </location>
    <ligand>
        <name>a divalent metal cation</name>
        <dbReference type="ChEBI" id="CHEBI:60240"/>
        <label>1</label>
    </ligand>
</feature>
<comment type="cofactor">
    <cofactor evidence="6">
        <name>Co(2+)</name>
        <dbReference type="ChEBI" id="CHEBI:48828"/>
    </cofactor>
    <cofactor evidence="6">
        <name>Zn(2+)</name>
        <dbReference type="ChEBI" id="CHEBI:29105"/>
    </cofactor>
    <cofactor evidence="6">
        <name>Mn(2+)</name>
        <dbReference type="ChEBI" id="CHEBI:29035"/>
    </cofactor>
    <cofactor evidence="6">
        <name>Fe(2+)</name>
        <dbReference type="ChEBI" id="CHEBI:29033"/>
    </cofactor>
    <text evidence="6">Binds 2 divalent metal cations per subunit. Has a high-affinity and a low affinity metal-binding site. The true nature of the physiological cofactor is under debate. The enzyme is active with cobalt, zinc, manganese or divalent iron ions. Most likely, methionine aminopeptidases function as mononuclear Fe(2+)-metalloproteases under physiological conditions, and the catalytically relevant metal-binding site has been assigned to the histidine-containing high-affinity site.</text>
</comment>
<name>F4KXT8_HALH1</name>
<dbReference type="GO" id="GO:0004239">
    <property type="term" value="F:initiator methionyl aminopeptidase activity"/>
    <property type="evidence" value="ECO:0007669"/>
    <property type="project" value="UniProtKB-UniRule"/>
</dbReference>
<evidence type="ECO:0000256" key="4">
    <source>
        <dbReference type="ARBA" id="ARBA00022723"/>
    </source>
</evidence>
<feature type="binding site" evidence="6">
    <location>
        <position position="106"/>
    </location>
    <ligand>
        <name>a divalent metal cation</name>
        <dbReference type="ChEBI" id="CHEBI:60240"/>
        <label>2</label>
        <note>catalytic</note>
    </ligand>
</feature>
<evidence type="ECO:0000256" key="5">
    <source>
        <dbReference type="ARBA" id="ARBA00022801"/>
    </source>
</evidence>
<feature type="binding site" evidence="6">
    <location>
        <position position="203"/>
    </location>
    <ligand>
        <name>a divalent metal cation</name>
        <dbReference type="ChEBI" id="CHEBI:60240"/>
        <label>2</label>
        <note>catalytic</note>
    </ligand>
</feature>
<dbReference type="InterPro" id="IPR000994">
    <property type="entry name" value="Pept_M24"/>
</dbReference>
<evidence type="ECO:0000256" key="3">
    <source>
        <dbReference type="ARBA" id="ARBA00022670"/>
    </source>
</evidence>
<evidence type="ECO:0000256" key="6">
    <source>
        <dbReference type="HAMAP-Rule" id="MF_01974"/>
    </source>
</evidence>
<dbReference type="InterPro" id="IPR002467">
    <property type="entry name" value="Pept_M24A_MAP1"/>
</dbReference>
<feature type="domain" description="Peptidase M24" evidence="8">
    <location>
        <begin position="12"/>
        <end position="240"/>
    </location>
</feature>
<dbReference type="SUPFAM" id="SSF55920">
    <property type="entry name" value="Creatinase/aminopeptidase"/>
    <property type="match status" value="1"/>
</dbReference>
<evidence type="ECO:0000256" key="2">
    <source>
        <dbReference type="ARBA" id="ARBA00022438"/>
    </source>
</evidence>
<reference evidence="9 10" key="1">
    <citation type="journal article" date="2011" name="Stand. Genomic Sci.">
        <title>Complete genome sequence of Haliscomenobacter hydrossis type strain (O).</title>
        <authorList>
            <consortium name="US DOE Joint Genome Institute (JGI-PGF)"/>
            <person name="Daligault H."/>
            <person name="Lapidus A."/>
            <person name="Zeytun A."/>
            <person name="Nolan M."/>
            <person name="Lucas S."/>
            <person name="Del Rio T.G."/>
            <person name="Tice H."/>
            <person name="Cheng J.F."/>
            <person name="Tapia R."/>
            <person name="Han C."/>
            <person name="Goodwin L."/>
            <person name="Pitluck S."/>
            <person name="Liolios K."/>
            <person name="Pagani I."/>
            <person name="Ivanova N."/>
            <person name="Huntemann M."/>
            <person name="Mavromatis K."/>
            <person name="Mikhailova N."/>
            <person name="Pati A."/>
            <person name="Chen A."/>
            <person name="Palaniappan K."/>
            <person name="Land M."/>
            <person name="Hauser L."/>
            <person name="Brambilla E.M."/>
            <person name="Rohde M."/>
            <person name="Verbarg S."/>
            <person name="Goker M."/>
            <person name="Bristow J."/>
            <person name="Eisen J.A."/>
            <person name="Markowitz V."/>
            <person name="Hugenholtz P."/>
            <person name="Kyrpides N.C."/>
            <person name="Klenk H.P."/>
            <person name="Woyke T."/>
        </authorList>
    </citation>
    <scope>NUCLEOTIDE SEQUENCE [LARGE SCALE GENOMIC DNA]</scope>
    <source>
        <strain evidence="10">ATCC 27775 / DSM 1100 / LMG 10767 / O</strain>
    </source>
</reference>
<keyword evidence="3 6" id="KW-0645">Protease</keyword>
<dbReference type="AlphaFoldDB" id="F4KXT8"/>
<dbReference type="STRING" id="760192.Halhy_4763"/>
<dbReference type="EMBL" id="CP002691">
    <property type="protein sequence ID" value="AEE52597.1"/>
    <property type="molecule type" value="Genomic_DNA"/>
</dbReference>
<comment type="function">
    <text evidence="1 6">Removes the N-terminal methionine from nascent proteins. The N-terminal methionine is often cleaved when the second residue in the primary sequence is small and uncharged (Met-Ala-, Cys, Gly, Pro, Ser, Thr, or Val). Requires deformylation of the N(alpha)-formylated initiator methionine before it can be hydrolyzed.</text>
</comment>
<dbReference type="GO" id="GO:0005829">
    <property type="term" value="C:cytosol"/>
    <property type="evidence" value="ECO:0007669"/>
    <property type="project" value="TreeGrafter"/>
</dbReference>
<feature type="binding site" evidence="6">
    <location>
        <position position="177"/>
    </location>
    <ligand>
        <name>substrate</name>
    </ligand>
</feature>
<comment type="similarity">
    <text evidence="6">Belongs to the peptidase M24A family. Methionine aminopeptidase type 1 subfamily.</text>
</comment>
<feature type="binding site" evidence="6">
    <location>
        <position position="95"/>
    </location>
    <ligand>
        <name>a divalent metal cation</name>
        <dbReference type="ChEBI" id="CHEBI:60240"/>
        <label>1</label>
    </ligand>
</feature>
<dbReference type="OrthoDB" id="9802055at2"/>
<dbReference type="HAMAP" id="MF_01974">
    <property type="entry name" value="MetAP_1"/>
    <property type="match status" value="1"/>
</dbReference>
<gene>
    <name evidence="6" type="primary">map</name>
    <name evidence="9" type="ordered locus">Halhy_4763</name>
</gene>
<proteinExistence type="inferred from homology"/>
<reference key="2">
    <citation type="submission" date="2011-04" db="EMBL/GenBank/DDBJ databases">
        <title>Complete sequence of chromosome of Haliscomenobacter hydrossis DSM 1100.</title>
        <authorList>
            <consortium name="US DOE Joint Genome Institute (JGI-PGF)"/>
            <person name="Lucas S."/>
            <person name="Han J."/>
            <person name="Lapidus A."/>
            <person name="Bruce D."/>
            <person name="Goodwin L."/>
            <person name="Pitluck S."/>
            <person name="Peters L."/>
            <person name="Kyrpides N."/>
            <person name="Mavromatis K."/>
            <person name="Ivanova N."/>
            <person name="Ovchinnikova G."/>
            <person name="Pagani I."/>
            <person name="Daligault H."/>
            <person name="Detter J.C."/>
            <person name="Han C."/>
            <person name="Land M."/>
            <person name="Hauser L."/>
            <person name="Markowitz V."/>
            <person name="Cheng J.-F."/>
            <person name="Hugenholtz P."/>
            <person name="Woyke T."/>
            <person name="Wu D."/>
            <person name="Verbarg S."/>
            <person name="Frueling A."/>
            <person name="Brambilla E."/>
            <person name="Klenk H.-P."/>
            <person name="Eisen J.A."/>
        </authorList>
    </citation>
    <scope>NUCLEOTIDE SEQUENCE</scope>
    <source>
        <strain>DSM 1100</strain>
    </source>
</reference>
<keyword evidence="2 6" id="KW-0031">Aminopeptidase</keyword>
<dbReference type="HOGENOM" id="CLU_015857_0_1_10"/>
<evidence type="ECO:0000256" key="1">
    <source>
        <dbReference type="ARBA" id="ARBA00002521"/>
    </source>
</evidence>
<dbReference type="Gene3D" id="3.90.230.10">
    <property type="entry name" value="Creatinase/methionine aminopeptidase superfamily"/>
    <property type="match status" value="1"/>
</dbReference>
<dbReference type="PANTHER" id="PTHR43330">
    <property type="entry name" value="METHIONINE AMINOPEPTIDASE"/>
    <property type="match status" value="1"/>
</dbReference>
<keyword evidence="10" id="KW-1185">Reference proteome</keyword>
<dbReference type="InterPro" id="IPR036005">
    <property type="entry name" value="Creatinase/aminopeptidase-like"/>
</dbReference>
<dbReference type="PRINTS" id="PR00599">
    <property type="entry name" value="MAPEPTIDASE"/>
</dbReference>
<evidence type="ECO:0000259" key="8">
    <source>
        <dbReference type="Pfam" id="PF00557"/>
    </source>
</evidence>
<dbReference type="Proteomes" id="UP000008461">
    <property type="component" value="Chromosome"/>
</dbReference>
<dbReference type="RefSeq" id="WP_013767135.1">
    <property type="nucleotide sequence ID" value="NC_015510.1"/>
</dbReference>
<comment type="subunit">
    <text evidence="6">Monomer.</text>
</comment>
<dbReference type="KEGG" id="hhy:Halhy_4763"/>
<evidence type="ECO:0000313" key="9">
    <source>
        <dbReference type="EMBL" id="AEE52597.1"/>
    </source>
</evidence>
<protein>
    <recommendedName>
        <fullName evidence="6 7">Methionine aminopeptidase</fullName>
        <shortName evidence="6">MAP</shortName>
        <shortName evidence="6">MetAP</shortName>
        <ecNumber evidence="6 7">3.4.11.18</ecNumber>
    </recommendedName>
    <alternativeName>
        <fullName evidence="6">Peptidase M</fullName>
    </alternativeName>
</protein>
<dbReference type="Pfam" id="PF00557">
    <property type="entry name" value="Peptidase_M24"/>
    <property type="match status" value="1"/>
</dbReference>
<accession>F4KXT8</accession>
<dbReference type="GO" id="GO:0046872">
    <property type="term" value="F:metal ion binding"/>
    <property type="evidence" value="ECO:0007669"/>
    <property type="project" value="UniProtKB-UniRule"/>
</dbReference>
<feature type="binding site" evidence="6">
    <location>
        <position position="234"/>
    </location>
    <ligand>
        <name>a divalent metal cation</name>
        <dbReference type="ChEBI" id="CHEBI:60240"/>
        <label>2</label>
        <note>catalytic</note>
    </ligand>
</feature>
<keyword evidence="4 6" id="KW-0479">Metal-binding</keyword>
<dbReference type="GO" id="GO:0070006">
    <property type="term" value="F:metalloaminopeptidase activity"/>
    <property type="evidence" value="ECO:0007669"/>
    <property type="project" value="UniProtKB-UniRule"/>
</dbReference>
<dbReference type="EC" id="3.4.11.18" evidence="6 7"/>
<feature type="binding site" evidence="6">
    <location>
        <position position="170"/>
    </location>
    <ligand>
        <name>a divalent metal cation</name>
        <dbReference type="ChEBI" id="CHEBI:60240"/>
        <label>2</label>
        <note>catalytic</note>
    </ligand>
</feature>
<dbReference type="InterPro" id="IPR001714">
    <property type="entry name" value="Pept_M24_MAP"/>
</dbReference>
<feature type="binding site" evidence="6">
    <location>
        <position position="77"/>
    </location>
    <ligand>
        <name>substrate</name>
    </ligand>
</feature>
<sequence>MVYYKTDEEVEFIRKSCLLVCDALAHVASIIRPGITAKEIDAAAEMVILDHGALPAFKGYRGFPATLCVSINEQVVHGIPTGNIIFQDGDIVSVDCGVQWNGFFGDAAYTFPLGNVSEKVMELCRVTKTSLYKGIEQAVAGHRIGDVSFAIQNYVEKGFQYGIVRELVGHGVGRNLHEDPEVPNYGKRGKGIKLQEGLVIAIEPMVNLGKKEVITAKDGWTVAAKDHQPSAHYEHTVVVRRNKADILSSHVPIEAAISKNSEVREVSLKGEMAFEMA</sequence>
<feature type="binding site" evidence="6">
    <location>
        <position position="106"/>
    </location>
    <ligand>
        <name>a divalent metal cation</name>
        <dbReference type="ChEBI" id="CHEBI:60240"/>
        <label>1</label>
    </ligand>
</feature>
<dbReference type="NCBIfam" id="TIGR00500">
    <property type="entry name" value="met_pdase_I"/>
    <property type="match status" value="1"/>
</dbReference>
<evidence type="ECO:0000313" key="10">
    <source>
        <dbReference type="Proteomes" id="UP000008461"/>
    </source>
</evidence>
<organism evidence="9 10">
    <name type="scientific">Haliscomenobacter hydrossis (strain ATCC 27775 / DSM 1100 / LMG 10767 / O)</name>
    <dbReference type="NCBI Taxonomy" id="760192"/>
    <lineage>
        <taxon>Bacteria</taxon>
        <taxon>Pseudomonadati</taxon>
        <taxon>Bacteroidota</taxon>
        <taxon>Saprospiria</taxon>
        <taxon>Saprospirales</taxon>
        <taxon>Haliscomenobacteraceae</taxon>
        <taxon>Haliscomenobacter</taxon>
    </lineage>
</organism>
<evidence type="ECO:0000256" key="7">
    <source>
        <dbReference type="RuleBase" id="RU003653"/>
    </source>
</evidence>